<sequence length="68" mass="7351">MRHQGIPLPQVDGAGGEGTLPPVQQKLPESYLDRRQVSVLGVDHGQRAAAVPSGNVKDRQHSGFEFSF</sequence>
<protein>
    <submittedName>
        <fullName evidence="2">Uncharacterized protein</fullName>
    </submittedName>
</protein>
<dbReference type="AlphaFoldDB" id="A0A382LAG7"/>
<gene>
    <name evidence="2" type="ORF">METZ01_LOCUS285699</name>
</gene>
<evidence type="ECO:0000313" key="2">
    <source>
        <dbReference type="EMBL" id="SVC32845.1"/>
    </source>
</evidence>
<reference evidence="2" key="1">
    <citation type="submission" date="2018-05" db="EMBL/GenBank/DDBJ databases">
        <authorList>
            <person name="Lanie J.A."/>
            <person name="Ng W.-L."/>
            <person name="Kazmierczak K.M."/>
            <person name="Andrzejewski T.M."/>
            <person name="Davidsen T.M."/>
            <person name="Wayne K.J."/>
            <person name="Tettelin H."/>
            <person name="Glass J.I."/>
            <person name="Rusch D."/>
            <person name="Podicherti R."/>
            <person name="Tsui H.-C.T."/>
            <person name="Winkler M.E."/>
        </authorList>
    </citation>
    <scope>NUCLEOTIDE SEQUENCE</scope>
</reference>
<accession>A0A382LAG7</accession>
<feature type="region of interest" description="Disordered" evidence="1">
    <location>
        <begin position="1"/>
        <end position="24"/>
    </location>
</feature>
<name>A0A382LAG7_9ZZZZ</name>
<feature type="non-terminal residue" evidence="2">
    <location>
        <position position="68"/>
    </location>
</feature>
<organism evidence="2">
    <name type="scientific">marine metagenome</name>
    <dbReference type="NCBI Taxonomy" id="408172"/>
    <lineage>
        <taxon>unclassified sequences</taxon>
        <taxon>metagenomes</taxon>
        <taxon>ecological metagenomes</taxon>
    </lineage>
</organism>
<proteinExistence type="predicted"/>
<dbReference type="EMBL" id="UINC01085366">
    <property type="protein sequence ID" value="SVC32845.1"/>
    <property type="molecule type" value="Genomic_DNA"/>
</dbReference>
<evidence type="ECO:0000256" key="1">
    <source>
        <dbReference type="SAM" id="MobiDB-lite"/>
    </source>
</evidence>